<dbReference type="Proteomes" id="UP001206925">
    <property type="component" value="Unassembled WGS sequence"/>
</dbReference>
<dbReference type="PANTHER" id="PTHR31580:SF4">
    <property type="entry name" value="FILAMENT-LIKE PLANT PROTEIN 6"/>
    <property type="match status" value="1"/>
</dbReference>
<feature type="region of interest" description="Disordered" evidence="3">
    <location>
        <begin position="1"/>
        <end position="21"/>
    </location>
</feature>
<keyword evidence="5" id="KW-1185">Reference proteome</keyword>
<comment type="caution">
    <text evidence="4">The sequence shown here is derived from an EMBL/GenBank/DDBJ whole genome shotgun (WGS) entry which is preliminary data.</text>
</comment>
<dbReference type="AlphaFoldDB" id="A0AAD5GI48"/>
<evidence type="ECO:0000256" key="3">
    <source>
        <dbReference type="SAM" id="MobiDB-lite"/>
    </source>
</evidence>
<reference evidence="4" key="1">
    <citation type="submission" date="2022-06" db="EMBL/GenBank/DDBJ databases">
        <title>Uncovering the hologenomic basis of an extraordinary plant invasion.</title>
        <authorList>
            <person name="Bieker V.C."/>
            <person name="Martin M.D."/>
            <person name="Gilbert T."/>
            <person name="Hodgins K."/>
            <person name="Battlay P."/>
            <person name="Petersen B."/>
            <person name="Wilson J."/>
        </authorList>
    </citation>
    <scope>NUCLEOTIDE SEQUENCE</scope>
    <source>
        <strain evidence="4">AA19_3_7</strain>
        <tissue evidence="4">Leaf</tissue>
    </source>
</reference>
<proteinExistence type="inferred from homology"/>
<evidence type="ECO:0000256" key="1">
    <source>
        <dbReference type="ARBA" id="ARBA00005921"/>
    </source>
</evidence>
<sequence length="200" mass="22843">MLTIGDDNSVPRWDEDTSTPFQKYRENKRDLTIGYIGDEWDEEYDKGKRKKVRISKTEFDGKNPFQDIANERLKSPPFLELIIHQCTPSLFSGYELRCHKNGVEMAEKSGSKVPSAHGRELNEQLLEIVTQENFVKQHSKVAEGVVSGWEKAEAEAATLKSHLESVTLLKLTAKDRASHLDGALKECMRQITNLKEEHEQ</sequence>
<gene>
    <name evidence="4" type="ORF">M8C21_026822</name>
</gene>
<accession>A0AAD5GI48</accession>
<dbReference type="EMBL" id="JAMZMK010008353">
    <property type="protein sequence ID" value="KAI7740728.1"/>
    <property type="molecule type" value="Genomic_DNA"/>
</dbReference>
<evidence type="ECO:0000313" key="5">
    <source>
        <dbReference type="Proteomes" id="UP001206925"/>
    </source>
</evidence>
<organism evidence="4 5">
    <name type="scientific">Ambrosia artemisiifolia</name>
    <name type="common">Common ragweed</name>
    <dbReference type="NCBI Taxonomy" id="4212"/>
    <lineage>
        <taxon>Eukaryota</taxon>
        <taxon>Viridiplantae</taxon>
        <taxon>Streptophyta</taxon>
        <taxon>Embryophyta</taxon>
        <taxon>Tracheophyta</taxon>
        <taxon>Spermatophyta</taxon>
        <taxon>Magnoliopsida</taxon>
        <taxon>eudicotyledons</taxon>
        <taxon>Gunneridae</taxon>
        <taxon>Pentapetalae</taxon>
        <taxon>asterids</taxon>
        <taxon>campanulids</taxon>
        <taxon>Asterales</taxon>
        <taxon>Asteraceae</taxon>
        <taxon>Asteroideae</taxon>
        <taxon>Heliantheae alliance</taxon>
        <taxon>Heliantheae</taxon>
        <taxon>Ambrosia</taxon>
    </lineage>
</organism>
<dbReference type="InterPro" id="IPR008587">
    <property type="entry name" value="FPP_plant"/>
</dbReference>
<protein>
    <submittedName>
        <fullName evidence="4">Uncharacterized protein</fullName>
    </submittedName>
</protein>
<dbReference type="PANTHER" id="PTHR31580">
    <property type="entry name" value="FILAMENT-LIKE PLANT PROTEIN 4"/>
    <property type="match status" value="1"/>
</dbReference>
<name>A0AAD5GI48_AMBAR</name>
<evidence type="ECO:0000313" key="4">
    <source>
        <dbReference type="EMBL" id="KAI7740728.1"/>
    </source>
</evidence>
<evidence type="ECO:0000256" key="2">
    <source>
        <dbReference type="ARBA" id="ARBA00023054"/>
    </source>
</evidence>
<keyword evidence="2" id="KW-0175">Coiled coil</keyword>
<dbReference type="Pfam" id="PF05911">
    <property type="entry name" value="FPP"/>
    <property type="match status" value="1"/>
</dbReference>
<comment type="similarity">
    <text evidence="1">Belongs to the FPP family.</text>
</comment>